<dbReference type="EMBL" id="CP015079">
    <property type="protein sequence ID" value="ANH39601.1"/>
    <property type="molecule type" value="Genomic_DNA"/>
</dbReference>
<proteinExistence type="inferred from homology"/>
<accession>A0A1A9GQ47</accession>
<evidence type="ECO:0000256" key="3">
    <source>
        <dbReference type="ARBA" id="ARBA00022989"/>
    </source>
</evidence>
<dbReference type="GO" id="GO:0015513">
    <property type="term" value="F:high-affinity secondary active nitrite transmembrane transporter activity"/>
    <property type="evidence" value="ECO:0007669"/>
    <property type="project" value="TreeGrafter"/>
</dbReference>
<reference evidence="7 8" key="1">
    <citation type="submission" date="2016-03" db="EMBL/GenBank/DDBJ databases">
        <title>Complete genome sequence of a soil Actinobacterium, Nocardioides dokdonensis FR1436.</title>
        <authorList>
            <person name="Kwon S.-K."/>
            <person name="Kim K."/>
            <person name="Kim J.F."/>
        </authorList>
    </citation>
    <scope>NUCLEOTIDE SEQUENCE [LARGE SCALE GENOMIC DNA]</scope>
    <source>
        <strain evidence="7 8">FR1436</strain>
    </source>
</reference>
<feature type="transmembrane region" description="Helical" evidence="6">
    <location>
        <begin position="176"/>
        <end position="197"/>
    </location>
</feature>
<feature type="transmembrane region" description="Helical" evidence="6">
    <location>
        <begin position="248"/>
        <end position="274"/>
    </location>
</feature>
<dbReference type="InterPro" id="IPR023271">
    <property type="entry name" value="Aquaporin-like"/>
</dbReference>
<gene>
    <name evidence="7" type="primary">focA</name>
    <name evidence="7" type="ORF">I601_3194</name>
</gene>
<evidence type="ECO:0000313" key="7">
    <source>
        <dbReference type="EMBL" id="ANH39601.1"/>
    </source>
</evidence>
<evidence type="ECO:0000256" key="1">
    <source>
        <dbReference type="ARBA" id="ARBA00004141"/>
    </source>
</evidence>
<evidence type="ECO:0000256" key="6">
    <source>
        <dbReference type="SAM" id="Phobius"/>
    </source>
</evidence>
<dbReference type="InterPro" id="IPR000292">
    <property type="entry name" value="For/NO2_transpt"/>
</dbReference>
<feature type="transmembrane region" description="Helical" evidence="6">
    <location>
        <begin position="81"/>
        <end position="101"/>
    </location>
</feature>
<evidence type="ECO:0000256" key="4">
    <source>
        <dbReference type="ARBA" id="ARBA00023136"/>
    </source>
</evidence>
<name>A0A1A9GQ47_9ACTN</name>
<feature type="transmembrane region" description="Helical" evidence="6">
    <location>
        <begin position="209"/>
        <end position="228"/>
    </location>
</feature>
<dbReference type="GO" id="GO:0005886">
    <property type="term" value="C:plasma membrane"/>
    <property type="evidence" value="ECO:0007669"/>
    <property type="project" value="TreeGrafter"/>
</dbReference>
<evidence type="ECO:0000256" key="2">
    <source>
        <dbReference type="ARBA" id="ARBA00022692"/>
    </source>
</evidence>
<protein>
    <submittedName>
        <fullName evidence="7">Putative formate transporter 1</fullName>
    </submittedName>
</protein>
<comment type="subcellular location">
    <subcellularLocation>
        <location evidence="1">Membrane</location>
        <topology evidence="1">Multi-pass membrane protein</topology>
    </subcellularLocation>
</comment>
<organism evidence="7 8">
    <name type="scientific">Nocardioides dokdonensis FR1436</name>
    <dbReference type="NCBI Taxonomy" id="1300347"/>
    <lineage>
        <taxon>Bacteria</taxon>
        <taxon>Bacillati</taxon>
        <taxon>Actinomycetota</taxon>
        <taxon>Actinomycetes</taxon>
        <taxon>Propionibacteriales</taxon>
        <taxon>Nocardioidaceae</taxon>
        <taxon>Nocardioides</taxon>
    </lineage>
</organism>
<keyword evidence="3 6" id="KW-1133">Transmembrane helix</keyword>
<dbReference type="OrthoDB" id="9786493at2"/>
<dbReference type="STRING" id="1300347.I601_3194"/>
<dbReference type="PANTHER" id="PTHR30520:SF6">
    <property type="entry name" value="FORMATE_NITRATE FAMILY TRANSPORTER (EUROFUNG)"/>
    <property type="match status" value="1"/>
</dbReference>
<dbReference type="RefSeq" id="WP_068111780.1">
    <property type="nucleotide sequence ID" value="NZ_CP015079.1"/>
</dbReference>
<comment type="similarity">
    <text evidence="5">Belongs to the FNT transporter (TC 1.A.16) family.</text>
</comment>
<keyword evidence="8" id="KW-1185">Reference proteome</keyword>
<keyword evidence="2 6" id="KW-0812">Transmembrane</keyword>
<dbReference type="GO" id="GO:0015707">
    <property type="term" value="P:nitrite transport"/>
    <property type="evidence" value="ECO:0007669"/>
    <property type="project" value="TreeGrafter"/>
</dbReference>
<feature type="transmembrane region" description="Helical" evidence="6">
    <location>
        <begin position="40"/>
        <end position="61"/>
    </location>
</feature>
<dbReference type="PANTHER" id="PTHR30520">
    <property type="entry name" value="FORMATE TRANSPORTER-RELATED"/>
    <property type="match status" value="1"/>
</dbReference>
<dbReference type="Pfam" id="PF01226">
    <property type="entry name" value="Form_Nir_trans"/>
    <property type="match status" value="1"/>
</dbReference>
<dbReference type="Gene3D" id="1.20.1080.10">
    <property type="entry name" value="Glycerol uptake facilitator protein"/>
    <property type="match status" value="1"/>
</dbReference>
<dbReference type="KEGG" id="ndk:I601_3194"/>
<dbReference type="PATRIC" id="fig|1300347.3.peg.3196"/>
<dbReference type="Proteomes" id="UP000077868">
    <property type="component" value="Chromosome"/>
</dbReference>
<keyword evidence="4 6" id="KW-0472">Membrane</keyword>
<sequence length="291" mass="30724">MTGESETDLPPSQFVAPERVLIEMAEAGAKRACGLRAHQVLVLSVMAGGFITIGALFSTLIATGTDNEGVQRLLEGFGFSVGFFLVVLSGALLFTEVNVELPATLLGKRRDRLGLPPLRTAILKLWLLAAIGNMIGAFVLGQVIVYVSDYGAGFEALLDEVMSTKMRFQDVGGAEGFFQAVLSGVVANWLVGMAAFLATMGRTIIGKYIPVLITVMAFVAGGFLHAPANMAYLSLSQPLGYGPGWGDGLLWSVLPAAIGNIIGAFFLVALPFYIAGNRQVPDETDDGHVPA</sequence>
<evidence type="ECO:0000313" key="8">
    <source>
        <dbReference type="Proteomes" id="UP000077868"/>
    </source>
</evidence>
<dbReference type="AlphaFoldDB" id="A0A1A9GQ47"/>
<feature type="transmembrane region" description="Helical" evidence="6">
    <location>
        <begin position="122"/>
        <end position="147"/>
    </location>
</feature>
<evidence type="ECO:0000256" key="5">
    <source>
        <dbReference type="ARBA" id="ARBA00049660"/>
    </source>
</evidence>